<dbReference type="EMBL" id="CP023692">
    <property type="protein sequence ID" value="QEV46485.1"/>
    <property type="molecule type" value="Genomic_DNA"/>
</dbReference>
<name>A0A5J6J7G6_STRVI</name>
<dbReference type="GeneID" id="95612140"/>
<dbReference type="Proteomes" id="UP000325563">
    <property type="component" value="Chromosome"/>
</dbReference>
<dbReference type="AlphaFoldDB" id="A0A5J6J7G6"/>
<proteinExistence type="predicted"/>
<organism evidence="1 2">
    <name type="scientific">Streptomyces vinaceus</name>
    <dbReference type="NCBI Taxonomy" id="1960"/>
    <lineage>
        <taxon>Bacteria</taxon>
        <taxon>Bacillati</taxon>
        <taxon>Actinomycetota</taxon>
        <taxon>Actinomycetes</taxon>
        <taxon>Kitasatosporales</taxon>
        <taxon>Streptomycetaceae</taxon>
        <taxon>Streptomyces</taxon>
    </lineage>
</organism>
<keyword evidence="2" id="KW-1185">Reference proteome</keyword>
<protein>
    <submittedName>
        <fullName evidence="1">Uncharacterized protein</fullName>
    </submittedName>
</protein>
<reference evidence="1 2" key="1">
    <citation type="submission" date="2017-09" db="EMBL/GenBank/DDBJ databases">
        <authorList>
            <person name="Lee N."/>
            <person name="Cho B.-K."/>
        </authorList>
    </citation>
    <scope>NUCLEOTIDE SEQUENCE [LARGE SCALE GENOMIC DNA]</scope>
    <source>
        <strain evidence="1 2">ATCC 27476</strain>
    </source>
</reference>
<sequence>MTITDTTKAVYDLITPELRADLITMVREDSWPEMTDDQGQRGVNQVAAFLAVAANTTERATPSLRVDLFWHALVLHTKDYARVCDALGGGFIHHVPDRNNGHDPAEGRAAMRRTAEVIRSAGFDVDPEFWPINGAADCTQSYAGCSDSPVAT</sequence>
<evidence type="ECO:0000313" key="1">
    <source>
        <dbReference type="EMBL" id="QEV46485.1"/>
    </source>
</evidence>
<dbReference type="RefSeq" id="WP_150528479.1">
    <property type="nucleotide sequence ID" value="NZ_BNBW01000014.1"/>
</dbReference>
<dbReference type="KEGG" id="svn:CP980_16490"/>
<evidence type="ECO:0000313" key="2">
    <source>
        <dbReference type="Proteomes" id="UP000325563"/>
    </source>
</evidence>
<accession>A0A5J6J7G6</accession>
<gene>
    <name evidence="1" type="ORF">CP980_16490</name>
</gene>